<feature type="domain" description="Copper amine oxidase-like N-terminal" evidence="2">
    <location>
        <begin position="71"/>
        <end position="164"/>
    </location>
</feature>
<feature type="signal peptide" evidence="1">
    <location>
        <begin position="1"/>
        <end position="29"/>
    </location>
</feature>
<keyword evidence="1" id="KW-0732">Signal</keyword>
<dbReference type="AlphaFoldDB" id="A0A3S4Z4E8"/>
<proteinExistence type="predicted"/>
<dbReference type="SUPFAM" id="SSF55383">
    <property type="entry name" value="Copper amine oxidase, domain N"/>
    <property type="match status" value="1"/>
</dbReference>
<dbReference type="SUPFAM" id="SSF69322">
    <property type="entry name" value="Tricorn protease domain 2"/>
    <property type="match status" value="1"/>
</dbReference>
<name>A0A3S4Z4E8_9FIRM</name>
<dbReference type="KEGG" id="piv:NCTC13079_01312"/>
<dbReference type="Proteomes" id="UP000269544">
    <property type="component" value="Chromosome"/>
</dbReference>
<accession>A0A3S4Z4E8</accession>
<evidence type="ECO:0000313" key="3">
    <source>
        <dbReference type="EMBL" id="VEJ36116.1"/>
    </source>
</evidence>
<keyword evidence="4" id="KW-1185">Reference proteome</keyword>
<dbReference type="RefSeq" id="WP_126465963.1">
    <property type="nucleotide sequence ID" value="NZ_LR134523.1"/>
</dbReference>
<gene>
    <name evidence="3" type="ORF">NCTC13079_01312</name>
</gene>
<dbReference type="Pfam" id="PF07833">
    <property type="entry name" value="Cu_amine_oxidN1"/>
    <property type="match status" value="1"/>
</dbReference>
<dbReference type="OrthoDB" id="1694742at2"/>
<feature type="chain" id="PRO_5018549064" evidence="1">
    <location>
        <begin position="30"/>
        <end position="462"/>
    </location>
</feature>
<reference evidence="3 4" key="1">
    <citation type="submission" date="2018-12" db="EMBL/GenBank/DDBJ databases">
        <authorList>
            <consortium name="Pathogen Informatics"/>
        </authorList>
    </citation>
    <scope>NUCLEOTIDE SEQUENCE [LARGE SCALE GENOMIC DNA]</scope>
    <source>
        <strain evidence="3 4">NCTC13079</strain>
    </source>
</reference>
<dbReference type="InterPro" id="IPR012854">
    <property type="entry name" value="Cu_amine_oxidase-like_N"/>
</dbReference>
<dbReference type="InterPro" id="IPR036582">
    <property type="entry name" value="Mao_N_sf"/>
</dbReference>
<organism evidence="3 4">
    <name type="scientific">Aedoeadaptatus ivorii</name>
    <dbReference type="NCBI Taxonomy" id="54006"/>
    <lineage>
        <taxon>Bacteria</taxon>
        <taxon>Bacillati</taxon>
        <taxon>Bacillota</taxon>
        <taxon>Tissierellia</taxon>
        <taxon>Tissierellales</taxon>
        <taxon>Peptoniphilaceae</taxon>
        <taxon>Aedoeadaptatus</taxon>
    </lineage>
</organism>
<sequence>MKYILKIQALLLLCALSVLLGGSAYPADAAFFEGVEKVRPPAMEEETAALLAFEAEDEEPRAVQTEFPLRNMAGSAMIALEDLQAVAGQKRVHFDPEKEILYLNQINRVAMSVDRPVYTKQSNRALVSVYPTYVGGTLYVPLRFLLEEMGYTVNYAAEKNTILIVPPRKATSVVPLRQIAVAGIEPYREGRMLTEIYDLEGSTILARGDKVPGGLASLFRITEEGNILYSPLCADPVPEDYDAETNTAAAIDGDAIVLYDLLRGKKRTIAIPSMLVGAKQMRIDGDTLYFLTDDGIYSFRESSRAVRRVFDGEADSFDVGGGRILYSRGGRSGLFQGDGAWLLPETGGEYVLDAPYILSDDTALGIVKVYDMNTRKLISAIPYEQGAVHSVRITGGRYLAVGRGTKVILRDLAGEGKHNLDLLNIAPAVRGRKVIWQWNGNLLKGYVQAEGKKIAQCVTVHM</sequence>
<evidence type="ECO:0000256" key="1">
    <source>
        <dbReference type="SAM" id="SignalP"/>
    </source>
</evidence>
<dbReference type="EMBL" id="LR134523">
    <property type="protein sequence ID" value="VEJ36116.1"/>
    <property type="molecule type" value="Genomic_DNA"/>
</dbReference>
<evidence type="ECO:0000259" key="2">
    <source>
        <dbReference type="Pfam" id="PF07833"/>
    </source>
</evidence>
<evidence type="ECO:0000313" key="4">
    <source>
        <dbReference type="Proteomes" id="UP000269544"/>
    </source>
</evidence>
<protein>
    <submittedName>
        <fullName evidence="3">Copper amine oxidase N-terminal domain</fullName>
    </submittedName>
</protein>